<dbReference type="SMART" id="SM00479">
    <property type="entry name" value="EXOIII"/>
    <property type="match status" value="1"/>
</dbReference>
<dbReference type="AlphaFoldDB" id="A0A0U4W369"/>
<evidence type="ECO:0000256" key="12">
    <source>
        <dbReference type="ARBA" id="ARBA00046792"/>
    </source>
</evidence>
<dbReference type="EC" id="3.1.11.1" evidence="2 13"/>
<dbReference type="InterPro" id="IPR023607">
    <property type="entry name" value="Exodeoxyribonuclease_I"/>
</dbReference>
<dbReference type="SUPFAM" id="SSF53098">
    <property type="entry name" value="Ribonuclease H-like"/>
    <property type="match status" value="1"/>
</dbReference>
<gene>
    <name evidence="18" type="primary">sbcB</name>
    <name evidence="18" type="ORF">APT59_17105</name>
</gene>
<evidence type="ECO:0000256" key="9">
    <source>
        <dbReference type="ARBA" id="ARBA00022842"/>
    </source>
</evidence>
<dbReference type="PROSITE" id="PS51785">
    <property type="entry name" value="EXOI_C"/>
    <property type="match status" value="1"/>
</dbReference>
<dbReference type="InterPro" id="IPR058561">
    <property type="entry name" value="Exonuc_1_C"/>
</dbReference>
<proteinExistence type="predicted"/>
<evidence type="ECO:0000256" key="8">
    <source>
        <dbReference type="ARBA" id="ARBA00022839"/>
    </source>
</evidence>
<evidence type="ECO:0000256" key="11">
    <source>
        <dbReference type="ARBA" id="ARBA00023204"/>
    </source>
</evidence>
<dbReference type="GO" id="GO:0046872">
    <property type="term" value="F:metal ion binding"/>
    <property type="evidence" value="ECO:0007669"/>
    <property type="project" value="UniProtKB-KW"/>
</dbReference>
<dbReference type="GO" id="GO:0003677">
    <property type="term" value="F:DNA binding"/>
    <property type="evidence" value="ECO:0007669"/>
    <property type="project" value="UniProtKB-KW"/>
</dbReference>
<dbReference type="InterPro" id="IPR036397">
    <property type="entry name" value="RNaseH_sf"/>
</dbReference>
<feature type="domain" description="ExoI SH3-like" evidence="16">
    <location>
        <begin position="195"/>
        <end position="348"/>
    </location>
</feature>
<keyword evidence="6 13" id="KW-0227">DNA damage</keyword>
<evidence type="ECO:0000256" key="2">
    <source>
        <dbReference type="ARBA" id="ARBA00012108"/>
    </source>
</evidence>
<organism evidence="18 19">
    <name type="scientific">Pseudomonas oryzihabitans</name>
    <dbReference type="NCBI Taxonomy" id="47885"/>
    <lineage>
        <taxon>Bacteria</taxon>
        <taxon>Pseudomonadati</taxon>
        <taxon>Pseudomonadota</taxon>
        <taxon>Gammaproteobacteria</taxon>
        <taxon>Pseudomonadales</taxon>
        <taxon>Pseudomonadaceae</taxon>
        <taxon>Pseudomonas</taxon>
    </lineage>
</organism>
<evidence type="ECO:0000256" key="7">
    <source>
        <dbReference type="ARBA" id="ARBA00022801"/>
    </source>
</evidence>
<evidence type="ECO:0000256" key="14">
    <source>
        <dbReference type="PIRSR" id="PIRSR000977-1"/>
    </source>
</evidence>
<keyword evidence="4 13" id="KW-0540">Nuclease</keyword>
<keyword evidence="8 13" id="KW-0269">Exonuclease</keyword>
<dbReference type="EMBL" id="CP013987">
    <property type="protein sequence ID" value="ALZ85832.1"/>
    <property type="molecule type" value="Genomic_DNA"/>
</dbReference>
<evidence type="ECO:0000256" key="1">
    <source>
        <dbReference type="ARBA" id="ARBA00000563"/>
    </source>
</evidence>
<feature type="binding site" evidence="14">
    <location>
        <position position="158"/>
    </location>
    <ligand>
        <name>substrate</name>
    </ligand>
</feature>
<evidence type="ECO:0000259" key="17">
    <source>
        <dbReference type="PROSITE" id="PS51785"/>
    </source>
</evidence>
<dbReference type="Gene3D" id="1.20.1280.70">
    <property type="entry name" value="Exonuclease ExoI, domain 3"/>
    <property type="match status" value="1"/>
</dbReference>
<comment type="subunit">
    <text evidence="12">Monomer. Interacts with ssb (via C-terminus); this interaction stimulates the exonuclease activity by recruiting the enzyme to its substrate.</text>
</comment>
<dbReference type="CDD" id="cd06138">
    <property type="entry name" value="ExoI_N"/>
    <property type="match status" value="1"/>
</dbReference>
<feature type="binding site" evidence="14">
    <location>
        <position position="11"/>
    </location>
    <ligand>
        <name>substrate</name>
    </ligand>
</feature>
<dbReference type="InterPro" id="IPR013520">
    <property type="entry name" value="Ribonucl_H"/>
</dbReference>
<dbReference type="PIRSF" id="PIRSF000977">
    <property type="entry name" value="Exodeoxyribonuclease_I"/>
    <property type="match status" value="1"/>
</dbReference>
<dbReference type="Pfam" id="PF08411">
    <property type="entry name" value="ExoI_SH3"/>
    <property type="match status" value="1"/>
</dbReference>
<sequence length="484" mass="56096">MTDSIFWYDFETTGIDPRRDRPLQVAGVRTDLELNEIGEPLNLHCQLSPDVLPHPSACLVTGILPATLQRLGLRERDFVQRLHDEVSRPRTCTVGYNNLRFDDEMVRHSLYRNFHDPYAREWQQGNSRWDVLGLIRAVYAFRPEGLTWPEENQRLSLRLDRLTLANGIEHSQAHDALADVRATLALARLVRQRQPRLYDYLWTQRQKKAALARIRLLEPLLHVSGRFSAERHFLAPVLPLAWHPVNRNALIVCDLGAAPDPLFDLDADNLRQRLYTRRDALAEGELPVPLKLVQINKCPILAPFSVLRPADTERLQFDLAAVWRTVRRILDQRANWQPKVQAIYSEPSGFSEQEQDAELRLYDGFIAAEERQLCDQVRHCSAEQLGTRTWAFQDERHPELFFRYRARNFPELLTAEEEIRWRQFCRQRLLSEAGQGHMTCSQFLALSEQLRLEVSVDVLPILDAWSAHVRSLIQQLDSDVTTAT</sequence>
<dbReference type="PROSITE" id="PS51784">
    <property type="entry name" value="EXOI_SH3"/>
    <property type="match status" value="1"/>
</dbReference>
<comment type="catalytic activity">
    <reaction evidence="1 13">
        <text>Exonucleolytic cleavage in the 3'- to 5'-direction to yield nucleoside 5'-phosphates.</text>
        <dbReference type="EC" id="3.1.11.1"/>
    </reaction>
</comment>
<dbReference type="Pfam" id="PF26016">
    <property type="entry name" value="ExoI_C"/>
    <property type="match status" value="1"/>
</dbReference>
<keyword evidence="9 15" id="KW-0460">Magnesium</keyword>
<evidence type="ECO:0000313" key="19">
    <source>
        <dbReference type="Proteomes" id="UP000064137"/>
    </source>
</evidence>
<feature type="domain" description="ExoI C-terminal" evidence="17">
    <location>
        <begin position="353"/>
        <end position="473"/>
    </location>
</feature>
<evidence type="ECO:0000256" key="6">
    <source>
        <dbReference type="ARBA" id="ARBA00022763"/>
    </source>
</evidence>
<dbReference type="InterPro" id="IPR013620">
    <property type="entry name" value="Exonuc_1_SH3"/>
</dbReference>
<reference evidence="18 19" key="1">
    <citation type="submission" date="2016-01" db="EMBL/GenBank/DDBJ databases">
        <title>Annotation of Pseudomonas oryzihabitans USDA-ARS-USMARC-56511.</title>
        <authorList>
            <person name="Harhay G.P."/>
            <person name="Harhay D.M."/>
            <person name="Smith T.P.L."/>
            <person name="Bono J.L."/>
            <person name="Heaton M.P."/>
            <person name="Clawson M.L."/>
            <person name="Chitko-Mckown C.G."/>
            <person name="Capik S.F."/>
            <person name="DeDonder K.D."/>
            <person name="Apley M.D."/>
            <person name="Lubbers B.V."/>
            <person name="White B.J."/>
            <person name="Larson R.L."/>
        </authorList>
    </citation>
    <scope>NUCLEOTIDE SEQUENCE [LARGE SCALE GENOMIC DNA]</scope>
    <source>
        <strain evidence="18 19">USDA-ARS-USMARC-56511</strain>
    </source>
</reference>
<comment type="cofactor">
    <cofactor evidence="15">
        <name>Mg(2+)</name>
        <dbReference type="ChEBI" id="CHEBI:18420"/>
    </cofactor>
    <text evidence="15">Binds 2 Mg(2+) ions per monomer.</text>
</comment>
<dbReference type="NCBIfam" id="NF008746">
    <property type="entry name" value="PRK11779.1"/>
    <property type="match status" value="1"/>
</dbReference>
<evidence type="ECO:0000259" key="16">
    <source>
        <dbReference type="PROSITE" id="PS51784"/>
    </source>
</evidence>
<accession>A0A0U4W369</accession>
<feature type="binding site" evidence="15">
    <location>
        <position position="11"/>
    </location>
    <ligand>
        <name>Mg(2+)</name>
        <dbReference type="ChEBI" id="CHEBI:18420"/>
        <label>2</label>
    </ligand>
</feature>
<dbReference type="InterPro" id="IPR034747">
    <property type="entry name" value="EXOI_SH3"/>
</dbReference>
<dbReference type="InterPro" id="IPR012337">
    <property type="entry name" value="RNaseH-like_sf"/>
</dbReference>
<dbReference type="Gene3D" id="3.30.1520.20">
    <property type="entry name" value="Exonuclease ExoI, domain 2"/>
    <property type="match status" value="1"/>
</dbReference>
<evidence type="ECO:0000256" key="13">
    <source>
        <dbReference type="PIRNR" id="PIRNR000977"/>
    </source>
</evidence>
<dbReference type="OrthoDB" id="9763470at2"/>
<feature type="binding site" evidence="15">
    <location>
        <position position="9"/>
    </location>
    <ligand>
        <name>Mg(2+)</name>
        <dbReference type="ChEBI" id="CHEBI:18420"/>
        <label>1</label>
    </ligand>
</feature>
<evidence type="ECO:0000313" key="18">
    <source>
        <dbReference type="EMBL" id="ALZ85832.1"/>
    </source>
</evidence>
<dbReference type="InterPro" id="IPR038649">
    <property type="entry name" value="EXOI_SH3_sf"/>
</dbReference>
<feature type="binding site" evidence="15">
    <location>
        <position position="179"/>
    </location>
    <ligand>
        <name>Mg(2+)</name>
        <dbReference type="ChEBI" id="CHEBI:18420"/>
        <label>2</label>
    </ligand>
</feature>
<keyword evidence="10" id="KW-0238">DNA-binding</keyword>
<dbReference type="Proteomes" id="UP000064137">
    <property type="component" value="Chromosome"/>
</dbReference>
<dbReference type="KEGG" id="por:APT59_17105"/>
<dbReference type="FunFam" id="3.30.420.10:FF:000033">
    <property type="entry name" value="Exodeoxyribonuclease I"/>
    <property type="match status" value="1"/>
</dbReference>
<protein>
    <recommendedName>
        <fullName evidence="3 13">Exodeoxyribonuclease I</fullName>
        <ecNumber evidence="2 13">3.1.11.1</ecNumber>
    </recommendedName>
</protein>
<dbReference type="RefSeq" id="WP_059315950.1">
    <property type="nucleotide sequence ID" value="NZ_CP013987.1"/>
</dbReference>
<dbReference type="GO" id="GO:0006281">
    <property type="term" value="P:DNA repair"/>
    <property type="evidence" value="ECO:0007669"/>
    <property type="project" value="UniProtKB-KW"/>
</dbReference>
<keyword evidence="5 15" id="KW-0479">Metal-binding</keyword>
<keyword evidence="7 13" id="KW-0378">Hydrolase</keyword>
<evidence type="ECO:0000256" key="10">
    <source>
        <dbReference type="ARBA" id="ARBA00023125"/>
    </source>
</evidence>
<evidence type="ECO:0000256" key="3">
    <source>
        <dbReference type="ARBA" id="ARBA00019900"/>
    </source>
</evidence>
<keyword evidence="11 13" id="KW-0234">DNA repair</keyword>
<dbReference type="Gene3D" id="3.30.420.10">
    <property type="entry name" value="Ribonuclease H-like superfamily/Ribonuclease H"/>
    <property type="match status" value="1"/>
</dbReference>
<dbReference type="GO" id="GO:0008310">
    <property type="term" value="F:single-stranded DNA 3'-5' DNA exonuclease activity"/>
    <property type="evidence" value="ECO:0007669"/>
    <property type="project" value="UniProtKB-EC"/>
</dbReference>
<evidence type="ECO:0000256" key="4">
    <source>
        <dbReference type="ARBA" id="ARBA00022722"/>
    </source>
</evidence>
<name>A0A0U4W369_9PSED</name>
<dbReference type="Pfam" id="PF00929">
    <property type="entry name" value="RNase_T"/>
    <property type="match status" value="1"/>
</dbReference>
<evidence type="ECO:0000256" key="5">
    <source>
        <dbReference type="ARBA" id="ARBA00022723"/>
    </source>
</evidence>
<evidence type="ECO:0000256" key="15">
    <source>
        <dbReference type="PIRSR" id="PIRSR000977-2"/>
    </source>
</evidence>